<dbReference type="AlphaFoldDB" id="A0A6I2NUC8"/>
<accession>A0A6I2NUC8</accession>
<proteinExistence type="predicted"/>
<reference evidence="1 2" key="1">
    <citation type="journal article" date="2019" name="Nat. Med.">
        <title>A library of human gut bacterial isolates paired with longitudinal multiomics data enables mechanistic microbiome research.</title>
        <authorList>
            <person name="Poyet M."/>
            <person name="Groussin M."/>
            <person name="Gibbons S.M."/>
            <person name="Avila-Pacheco J."/>
            <person name="Jiang X."/>
            <person name="Kearney S.M."/>
            <person name="Perrotta A.R."/>
            <person name="Berdy B."/>
            <person name="Zhao S."/>
            <person name="Lieberman T.D."/>
            <person name="Swanson P.K."/>
            <person name="Smith M."/>
            <person name="Roesemann S."/>
            <person name="Alexander J.E."/>
            <person name="Rich S.A."/>
            <person name="Livny J."/>
            <person name="Vlamakis H."/>
            <person name="Clish C."/>
            <person name="Bullock K."/>
            <person name="Deik A."/>
            <person name="Scott J."/>
            <person name="Pierce K.A."/>
            <person name="Xavier R.J."/>
            <person name="Alm E.J."/>
        </authorList>
    </citation>
    <scope>NUCLEOTIDE SEQUENCE [LARGE SCALE GENOMIC DNA]</scope>
    <source>
        <strain evidence="1 2">BIOML-A2</strain>
    </source>
</reference>
<dbReference type="Proteomes" id="UP000432516">
    <property type="component" value="Unassembled WGS sequence"/>
</dbReference>
<dbReference type="InterPro" id="IPR025048">
    <property type="entry name" value="DUF3987"/>
</dbReference>
<dbReference type="RefSeq" id="WP_130882308.1">
    <property type="nucleotide sequence ID" value="NZ_CP072231.1"/>
</dbReference>
<dbReference type="Pfam" id="PF13148">
    <property type="entry name" value="DUF3987"/>
    <property type="match status" value="1"/>
</dbReference>
<protein>
    <submittedName>
        <fullName evidence="1">DUF3987 domain-containing protein</fullName>
    </submittedName>
</protein>
<name>A0A6I2NUC8_PARDI</name>
<evidence type="ECO:0000313" key="1">
    <source>
        <dbReference type="EMBL" id="MRZ56959.1"/>
    </source>
</evidence>
<comment type="caution">
    <text evidence="1">The sequence shown here is derived from an EMBL/GenBank/DDBJ whole genome shotgun (WGS) entry which is preliminary data.</text>
</comment>
<organism evidence="1 2">
    <name type="scientific">Parabacteroides distasonis</name>
    <dbReference type="NCBI Taxonomy" id="823"/>
    <lineage>
        <taxon>Bacteria</taxon>
        <taxon>Pseudomonadati</taxon>
        <taxon>Bacteroidota</taxon>
        <taxon>Bacteroidia</taxon>
        <taxon>Bacteroidales</taxon>
        <taxon>Tannerellaceae</taxon>
        <taxon>Parabacteroides</taxon>
    </lineage>
</organism>
<dbReference type="EMBL" id="WKNE01000025">
    <property type="protein sequence ID" value="MRZ56959.1"/>
    <property type="molecule type" value="Genomic_DNA"/>
</dbReference>
<sequence length="436" mass="49328">MIEIKIKDMIDDAGAILPVDGLSPNATEMLRKVASSLQCPVDIALSAMFATVGVAMGKRVIIDDGKYRNYPCLWVCVVAPSGSNKSTPIRFFLQPLKDRDSYNYGVYREELRAYRQAGDDKGDKPVFKQYVISDSTPEARNQVLSVNPNGILLYRDELKGMIDDFCRYAKSGELSQMLSMFDSDTIVVNRKSDEPLLIKDPFMSIIGSIQPSVLVDTFGNDNMMNNGFNQRWLFCYPESGMPEMYNDVSIPQSVISDWKDFIYNLIMYDFSVMGGKIYIRGEAKRVYIDYYNSLQIKKAGADDYLSSVYSKLQIHVIRWAGVAHILGNSPTSIDITPEEMEYSVRCMDYFERCALKVYRMLLEGRGNRHEVKSMGKEEMIANVYHCTSPVSQRAVADALGITKQYVSKCLKKYPKLTGCRLTDSEISDTESDTDKN</sequence>
<evidence type="ECO:0000313" key="2">
    <source>
        <dbReference type="Proteomes" id="UP000432516"/>
    </source>
</evidence>
<gene>
    <name evidence="1" type="ORF">GKD68_19895</name>
</gene>